<dbReference type="GO" id="GO:0005975">
    <property type="term" value="P:carbohydrate metabolic process"/>
    <property type="evidence" value="ECO:0007669"/>
    <property type="project" value="UniProtKB-ARBA"/>
</dbReference>
<keyword evidence="7" id="KW-1185">Reference proteome</keyword>
<dbReference type="SUPFAM" id="SSF103647">
    <property type="entry name" value="TSP type-3 repeat"/>
    <property type="match status" value="1"/>
</dbReference>
<gene>
    <name evidence="6" type="ORF">PW52_04935</name>
</gene>
<dbReference type="Gene3D" id="2.60.120.200">
    <property type="match status" value="1"/>
</dbReference>
<dbReference type="Pfam" id="PF13385">
    <property type="entry name" value="Laminin_G_3"/>
    <property type="match status" value="1"/>
</dbReference>
<dbReference type="SMART" id="SM00560">
    <property type="entry name" value="LamGL"/>
    <property type="match status" value="1"/>
</dbReference>
<feature type="chain" id="PRO_5002325584" description="LamG-like jellyroll fold domain-containing protein" evidence="4">
    <location>
        <begin position="24"/>
        <end position="1014"/>
    </location>
</feature>
<dbReference type="InterPro" id="IPR006558">
    <property type="entry name" value="LamG-like"/>
</dbReference>
<accession>A0A0D7WBQ7</accession>
<keyword evidence="1 4" id="KW-0732">Signal</keyword>
<dbReference type="GO" id="GO:0004553">
    <property type="term" value="F:hydrolase activity, hydrolyzing O-glycosyl compounds"/>
    <property type="evidence" value="ECO:0007669"/>
    <property type="project" value="UniProtKB-ARBA"/>
</dbReference>
<evidence type="ECO:0000313" key="7">
    <source>
        <dbReference type="Proteomes" id="UP000032578"/>
    </source>
</evidence>
<evidence type="ECO:0000313" key="6">
    <source>
        <dbReference type="EMBL" id="KJD36499.1"/>
    </source>
</evidence>
<organism evidence="6 7">
    <name type="scientific">Neotamlana sedimentorum</name>
    <dbReference type="NCBI Taxonomy" id="1435349"/>
    <lineage>
        <taxon>Bacteria</taxon>
        <taxon>Pseudomonadati</taxon>
        <taxon>Bacteroidota</taxon>
        <taxon>Flavobacteriia</taxon>
        <taxon>Flavobacteriales</taxon>
        <taxon>Flavobacteriaceae</taxon>
        <taxon>Neotamlana</taxon>
    </lineage>
</organism>
<dbReference type="InterPro" id="IPR013320">
    <property type="entry name" value="ConA-like_dom_sf"/>
</dbReference>
<evidence type="ECO:0000256" key="1">
    <source>
        <dbReference type="ARBA" id="ARBA00022729"/>
    </source>
</evidence>
<dbReference type="GO" id="GO:0005509">
    <property type="term" value="F:calcium ion binding"/>
    <property type="evidence" value="ECO:0007669"/>
    <property type="project" value="InterPro"/>
</dbReference>
<sequence length="1014" mass="108406">MFKKLTIFLSLVLVLNMPLSLGAQCNSCDTIGPTSGNVTFYSNTITCFTSNATLNDVVFQNNSTVCIAPGVTVTIQNNLNTTNGHDISIEVQGTLIFNQSPTFNANFSLDIQSSGFIKSGNSGNGTFTFNGSGINIYKNSGISEFGVLQFNNASATNSIYNYGTFNVTNMNVQGTTNFTNQETLNIGSNFSFSVNSVLTNCGTITTQSGFNLNGGSVINTNIFNVIGGDIDYGSTNSSIYNYATMYIGGKINMAGTSNILYNEGLITIDGSIQGTIGKIQGPLDNTKLGYIKWSTKPNVGSGAEIGPNLDIEYISGGTAAQKANVYSTFNGTELANVSKACEIYGNCSASLDTVGGTCADPDANVDVCSSGTIIGTPTENDPDADGIINSCDLDDDNDGILDIVEMNTPTGYIDLGQTFSDKTSSSAVINNIFSFGTNFANFSYSLEGNANWGSGVSSASKAGITGDYINLQIKNSDFVNGDQGVYVFEFDQPVHNLYFKMGGFDFEDRADFEATLSGVEATVILEDINLGTTGTIVNNTIVGSATVAGNAPQNSAAIIVNGPVDKLVIRTAKNNGSSNNVTLQIYELAYSTEIQTDLDSYPNHLDLDSDNDGIPDNIEAQPTVGYVLPTYGYDDDGVDNNYTGGLALEDTDGDGTPDYIDSDSDNDGILDIEENGMASTLGGTDTDNDGLDDVFETNGINDSSLDVNEDIEDPTDLSILPDADGDVLSTGDVDYRDDLTVMSDVATIDFDGVDDYLDGTPFITNWNNGTIMSWVKISHDNAGNLPDNYSIAGQESMRIYITKGRTPAFYVITQNQVTSSSNYPSSNISVQPDPLLGISLENDMWYHVAGVFNSSEQTVKLYLNGELVGTTSSAYLNSELITQNYNGTPHIYSTREFTIGRYPTNTSTAGFGHFRGSIDEVRVFDTALTEEQIQQMVYQEIENNGGVIRGKAIPKDVEDHSLGSKVSWLNLQAYYPMTDIVSSTTNDYSSAGNNLTLHNITTVQAQTAPLPYET</sequence>
<feature type="signal peptide" evidence="4">
    <location>
        <begin position="1"/>
        <end position="23"/>
    </location>
</feature>
<evidence type="ECO:0000256" key="2">
    <source>
        <dbReference type="ARBA" id="ARBA00023157"/>
    </source>
</evidence>
<proteinExistence type="predicted"/>
<dbReference type="Proteomes" id="UP000032578">
    <property type="component" value="Unassembled WGS sequence"/>
</dbReference>
<dbReference type="SUPFAM" id="SSF49899">
    <property type="entry name" value="Concanavalin A-like lectins/glucanases"/>
    <property type="match status" value="1"/>
</dbReference>
<dbReference type="STRING" id="1435349.PW52_04935"/>
<evidence type="ECO:0000256" key="3">
    <source>
        <dbReference type="SAM" id="MobiDB-lite"/>
    </source>
</evidence>
<dbReference type="EMBL" id="JTDW01000003">
    <property type="protein sequence ID" value="KJD36499.1"/>
    <property type="molecule type" value="Genomic_DNA"/>
</dbReference>
<feature type="compositionally biased region" description="Acidic residues" evidence="3">
    <location>
        <begin position="649"/>
        <end position="666"/>
    </location>
</feature>
<comment type="caution">
    <text evidence="6">The sequence shown here is derived from an EMBL/GenBank/DDBJ whole genome shotgun (WGS) entry which is preliminary data.</text>
</comment>
<evidence type="ECO:0000259" key="5">
    <source>
        <dbReference type="SMART" id="SM00560"/>
    </source>
</evidence>
<evidence type="ECO:0000256" key="4">
    <source>
        <dbReference type="SAM" id="SignalP"/>
    </source>
</evidence>
<keyword evidence="2" id="KW-1015">Disulfide bond</keyword>
<feature type="non-terminal residue" evidence="6">
    <location>
        <position position="1014"/>
    </location>
</feature>
<name>A0A0D7WBQ7_9FLAO</name>
<dbReference type="InterPro" id="IPR028974">
    <property type="entry name" value="TSP_type-3_rpt"/>
</dbReference>
<dbReference type="AlphaFoldDB" id="A0A0D7WBQ7"/>
<protein>
    <recommendedName>
        <fullName evidence="5">LamG-like jellyroll fold domain-containing protein</fullName>
    </recommendedName>
</protein>
<feature type="domain" description="LamG-like jellyroll fold" evidence="5">
    <location>
        <begin position="770"/>
        <end position="931"/>
    </location>
</feature>
<dbReference type="RefSeq" id="WP_044631814.1">
    <property type="nucleotide sequence ID" value="NZ_JTDW01000003.1"/>
</dbReference>
<reference evidence="6 7" key="1">
    <citation type="submission" date="2014-11" db="EMBL/GenBank/DDBJ databases">
        <title>Tamlana sedimentorum sp. nov., isolated from shallow sand sediments of the Sea of Japan.</title>
        <authorList>
            <person name="Romanenko L.A."/>
        </authorList>
    </citation>
    <scope>NUCLEOTIDE SEQUENCE [LARGE SCALE GENOMIC DNA]</scope>
    <source>
        <strain evidence="6 7">JCM 19808</strain>
    </source>
</reference>
<feature type="region of interest" description="Disordered" evidence="3">
    <location>
        <begin position="645"/>
        <end position="666"/>
    </location>
</feature>